<keyword evidence="3" id="KW-1185">Reference proteome</keyword>
<sequence length="289" mass="31602">MAAPNPFKTASSFTPARSPFAPAPQAAPAATNWGWGPPGPKNQRPLNVDQETPDARAKKPKLNGAHQVIIDPKGDLYLQVSQIKSETPDSADKDVNSGTTEFLVDSKALSRASPAFAKLVDGASAESKKPGEPTTEKKWVIKLLGDNDSAMSALLHIMHCRFDRGPATSGGISVEDLYQIAILTNKYDCVPIVRPWIKSWLGFTDRLYLGASLQELERVSWIAWEFGDRGLFERVAKNLVLRLTTSKKNDLFKSEIPSSTLFHDTLEPNGLKGTYSPNTARLNVVELTS</sequence>
<dbReference type="AlphaFoldDB" id="M7SUN8"/>
<evidence type="ECO:0000313" key="2">
    <source>
        <dbReference type="EMBL" id="EMR68238.1"/>
    </source>
</evidence>
<accession>M7SUN8</accession>
<dbReference type="EMBL" id="KB706277">
    <property type="protein sequence ID" value="EMR68238.1"/>
    <property type="molecule type" value="Genomic_DNA"/>
</dbReference>
<gene>
    <name evidence="2" type="ORF">UCREL1_4750</name>
</gene>
<dbReference type="OMA" id="ECNSMLL"/>
<dbReference type="OrthoDB" id="5275938at2759"/>
<organism evidence="2 3">
    <name type="scientific">Eutypa lata (strain UCR-EL1)</name>
    <name type="common">Grapevine dieback disease fungus</name>
    <name type="synonym">Eutypa armeniacae</name>
    <dbReference type="NCBI Taxonomy" id="1287681"/>
    <lineage>
        <taxon>Eukaryota</taxon>
        <taxon>Fungi</taxon>
        <taxon>Dikarya</taxon>
        <taxon>Ascomycota</taxon>
        <taxon>Pezizomycotina</taxon>
        <taxon>Sordariomycetes</taxon>
        <taxon>Xylariomycetidae</taxon>
        <taxon>Xylariales</taxon>
        <taxon>Diatrypaceae</taxon>
        <taxon>Eutypa</taxon>
    </lineage>
</organism>
<evidence type="ECO:0000313" key="3">
    <source>
        <dbReference type="Proteomes" id="UP000012174"/>
    </source>
</evidence>
<proteinExistence type="predicted"/>
<dbReference type="Proteomes" id="UP000012174">
    <property type="component" value="Unassembled WGS sequence"/>
</dbReference>
<reference evidence="3" key="1">
    <citation type="journal article" date="2013" name="Genome Announc.">
        <title>Draft genome sequence of the grapevine dieback fungus Eutypa lata UCR-EL1.</title>
        <authorList>
            <person name="Blanco-Ulate B."/>
            <person name="Rolshausen P.E."/>
            <person name="Cantu D."/>
        </authorList>
    </citation>
    <scope>NUCLEOTIDE SEQUENCE [LARGE SCALE GENOMIC DNA]</scope>
    <source>
        <strain evidence="3">UCR-EL1</strain>
    </source>
</reference>
<protein>
    <submittedName>
        <fullName evidence="2">Putative nuclear pore protein</fullName>
    </submittedName>
</protein>
<dbReference type="HOGENOM" id="CLU_963219_0_0_1"/>
<name>M7SUN8_EUTLA</name>
<dbReference type="KEGG" id="ela:UCREL1_4750"/>
<feature type="compositionally biased region" description="Low complexity" evidence="1">
    <location>
        <begin position="15"/>
        <end position="30"/>
    </location>
</feature>
<dbReference type="eggNOG" id="ENOG502STXW">
    <property type="taxonomic scope" value="Eukaryota"/>
</dbReference>
<feature type="region of interest" description="Disordered" evidence="1">
    <location>
        <begin position="1"/>
        <end position="63"/>
    </location>
</feature>
<dbReference type="STRING" id="1287681.M7SUN8"/>
<evidence type="ECO:0000256" key="1">
    <source>
        <dbReference type="SAM" id="MobiDB-lite"/>
    </source>
</evidence>